<dbReference type="AlphaFoldDB" id="A0A0K2U2D0"/>
<proteinExistence type="predicted"/>
<accession>A0A0K2U2D0</accession>
<reference evidence="2" key="1">
    <citation type="submission" date="2014-05" db="EMBL/GenBank/DDBJ databases">
        <authorList>
            <person name="Chronopoulou M."/>
        </authorList>
    </citation>
    <scope>NUCLEOTIDE SEQUENCE</scope>
    <source>
        <tissue evidence="2">Whole organism</tissue>
    </source>
</reference>
<dbReference type="OrthoDB" id="6376073at2759"/>
<name>A0A0K2U2D0_LEPSM</name>
<protein>
    <submittedName>
        <fullName evidence="2">Uncharacterized protein</fullName>
    </submittedName>
</protein>
<feature type="compositionally biased region" description="Basic and acidic residues" evidence="1">
    <location>
        <begin position="80"/>
        <end position="89"/>
    </location>
</feature>
<dbReference type="EMBL" id="HACA01014741">
    <property type="protein sequence ID" value="CDW32102.1"/>
    <property type="molecule type" value="Transcribed_RNA"/>
</dbReference>
<evidence type="ECO:0000313" key="2">
    <source>
        <dbReference type="EMBL" id="CDW32102.1"/>
    </source>
</evidence>
<sequence length="308" mass="34562">MEVLNRMDEKLKFLSEFNSTIKVFDGTLTELENWLIEGKRRKDELLNPTETIEPQERVMATMELQSDVDTQIEKTKAAAEEWDKLKPTEAGEDTPEAKSFASRQDAMSSTLSTMNDEVRAEGAKFGEDVKYLADFTAGCKRVDPWVKKAEAKKAMGMPRPNNLVEAKDFFNQTKIWLADAESLDNILEQSNESAKKMTLHEDSDVKYKALKERLAAVLVIAKEWIEKYDGMIKVWDKQAETAAKVSAAISSKPGDGSGSEMKLEDLEKHLDSLKLMFIEKQKMMEGLSQEAANAAILESKEEAVPPAA</sequence>
<dbReference type="Gene3D" id="1.20.58.60">
    <property type="match status" value="1"/>
</dbReference>
<evidence type="ECO:0000256" key="1">
    <source>
        <dbReference type="SAM" id="MobiDB-lite"/>
    </source>
</evidence>
<feature type="compositionally biased region" description="Polar residues" evidence="1">
    <location>
        <begin position="101"/>
        <end position="111"/>
    </location>
</feature>
<feature type="region of interest" description="Disordered" evidence="1">
    <location>
        <begin position="80"/>
        <end position="111"/>
    </location>
</feature>
<organism evidence="2">
    <name type="scientific">Lepeophtheirus salmonis</name>
    <name type="common">Salmon louse</name>
    <name type="synonym">Caligus salmonis</name>
    <dbReference type="NCBI Taxonomy" id="72036"/>
    <lineage>
        <taxon>Eukaryota</taxon>
        <taxon>Metazoa</taxon>
        <taxon>Ecdysozoa</taxon>
        <taxon>Arthropoda</taxon>
        <taxon>Crustacea</taxon>
        <taxon>Multicrustacea</taxon>
        <taxon>Hexanauplia</taxon>
        <taxon>Copepoda</taxon>
        <taxon>Siphonostomatoida</taxon>
        <taxon>Caligidae</taxon>
        <taxon>Lepeophtheirus</taxon>
    </lineage>
</organism>